<organism evidence="1 2">
    <name type="scientific">Prunus dulcis</name>
    <name type="common">Almond</name>
    <name type="synonym">Amygdalus dulcis</name>
    <dbReference type="NCBI Taxonomy" id="3755"/>
    <lineage>
        <taxon>Eukaryota</taxon>
        <taxon>Viridiplantae</taxon>
        <taxon>Streptophyta</taxon>
        <taxon>Embryophyta</taxon>
        <taxon>Tracheophyta</taxon>
        <taxon>Spermatophyta</taxon>
        <taxon>Magnoliopsida</taxon>
        <taxon>eudicotyledons</taxon>
        <taxon>Gunneridae</taxon>
        <taxon>Pentapetalae</taxon>
        <taxon>rosids</taxon>
        <taxon>fabids</taxon>
        <taxon>Rosales</taxon>
        <taxon>Rosaceae</taxon>
        <taxon>Amygdaloideae</taxon>
        <taxon>Amygdaleae</taxon>
        <taxon>Prunus</taxon>
    </lineage>
</organism>
<comment type="caution">
    <text evidence="1">The sequence shown here is derived from an EMBL/GenBank/DDBJ whole genome shotgun (WGS) entry which is preliminary data.</text>
</comment>
<evidence type="ECO:0000313" key="1">
    <source>
        <dbReference type="EMBL" id="KAI5338212.1"/>
    </source>
</evidence>
<evidence type="ECO:0000313" key="2">
    <source>
        <dbReference type="Proteomes" id="UP001054821"/>
    </source>
</evidence>
<gene>
    <name evidence="1" type="ORF">L3X38_017483</name>
</gene>
<dbReference type="AlphaFoldDB" id="A0AAD4Z970"/>
<protein>
    <submittedName>
        <fullName evidence="1">Uncharacterized protein</fullName>
    </submittedName>
</protein>
<sequence>MLNLPEMMAVKSAKFSAFESIKHESDVLFEIKGCPFVIERSGEETTAIDKGDVVLVPKWPAVLPLPTPAKPRLEQPRVSPEIAANPAVFPEFSNHSFSLISPPNLTSKGSPILGSRFRPLPVSFWDRSKNKSGSK</sequence>
<keyword evidence="2" id="KW-1185">Reference proteome</keyword>
<name>A0AAD4Z970_PRUDU</name>
<proteinExistence type="predicted"/>
<reference evidence="1 2" key="1">
    <citation type="journal article" date="2022" name="G3 (Bethesda)">
        <title>Whole-genome sequence and methylome profiling of the almond [Prunus dulcis (Mill.) D.A. Webb] cultivar 'Nonpareil'.</title>
        <authorList>
            <person name="D'Amico-Willman K.M."/>
            <person name="Ouma W.Z."/>
            <person name="Meulia T."/>
            <person name="Sideli G.M."/>
            <person name="Gradziel T.M."/>
            <person name="Fresnedo-Ramirez J."/>
        </authorList>
    </citation>
    <scope>NUCLEOTIDE SEQUENCE [LARGE SCALE GENOMIC DNA]</scope>
    <source>
        <strain evidence="1">Clone GOH B32 T37-40</strain>
    </source>
</reference>
<dbReference type="Proteomes" id="UP001054821">
    <property type="component" value="Chromosome 3"/>
</dbReference>
<accession>A0AAD4Z970</accession>
<dbReference type="EMBL" id="JAJFAZ020000003">
    <property type="protein sequence ID" value="KAI5338212.1"/>
    <property type="molecule type" value="Genomic_DNA"/>
</dbReference>